<dbReference type="InterPro" id="IPR001258">
    <property type="entry name" value="NHL_repeat"/>
</dbReference>
<keyword evidence="4" id="KW-1185">Reference proteome</keyword>
<dbReference type="SUPFAM" id="SSF101898">
    <property type="entry name" value="NHL repeat"/>
    <property type="match status" value="1"/>
</dbReference>
<feature type="signal peptide" evidence="2">
    <location>
        <begin position="1"/>
        <end position="29"/>
    </location>
</feature>
<accession>A0AAE0GWZ1</accession>
<sequence length="584" mass="61083">MQVYQLNYPFSALAFTFVLVAHSVKTSTAADSYGIVRTLAGLVSGDADGTGTSAFFNEPKGLAVNSKDTYLYVADSQNHKIRRIRLSASHSGTNHTDACLAGTLQEYPETTFGQCETHCGEDLACAGFSFGSSANSTCIISTLNSCNSGTTCDLTTNEWCFYSRAPTVGTLAGAGSPGFLDAAGTVALFSTPYDLTLSSDNIKLYVADFANHMIRMIDCSTRAVTTVAGGGSRGAFFDERDGTGTAAGQPLIAPCHFLTRASTSHPVVIIKAMPGSAGSLCVCQAEDQGRGAGFNNPAGIALSSDDAELYVADSGNHKIRKVTLATSIVTTIVGGGASGAALGFTHDGTGTSVRICLKGRAPGRRTVLPRHELDEMLLTSPTGLTVSADGASIFISSIQTNHIFKAELATGVASVYAGDGNPGRWDATGEEAQFHAPAHMARSSSDASAFFVADRDNMLIRRVGLAQGEVSTTCGGASIYGSTADGTGTAAGLSLPFSMAVGENGKMYVADGGNHRIRGVTVITTFHPPPPHLIVEQPLDLLAQSLTLSYSQRQLGADTLAQDDRRDKYEVRLTGFHQERPVHI</sequence>
<name>A0AAE0GWZ1_9CHLO</name>
<dbReference type="PANTHER" id="PTHR46388">
    <property type="entry name" value="NHL REPEAT-CONTAINING PROTEIN 2"/>
    <property type="match status" value="1"/>
</dbReference>
<keyword evidence="1" id="KW-0677">Repeat</keyword>
<dbReference type="Gene3D" id="2.120.10.30">
    <property type="entry name" value="TolB, C-terminal domain"/>
    <property type="match status" value="4"/>
</dbReference>
<dbReference type="AlphaFoldDB" id="A0AAE0GWZ1"/>
<dbReference type="InterPro" id="IPR011042">
    <property type="entry name" value="6-blade_b-propeller_TolB-like"/>
</dbReference>
<gene>
    <name evidence="3" type="ORF">CYMTET_6760</name>
</gene>
<dbReference type="EMBL" id="LGRX02001728">
    <property type="protein sequence ID" value="KAK3285641.1"/>
    <property type="molecule type" value="Genomic_DNA"/>
</dbReference>
<dbReference type="PANTHER" id="PTHR46388:SF2">
    <property type="entry name" value="NHL REPEAT-CONTAINING PROTEIN 2"/>
    <property type="match status" value="1"/>
</dbReference>
<evidence type="ECO:0000313" key="3">
    <source>
        <dbReference type="EMBL" id="KAK3285641.1"/>
    </source>
</evidence>
<comment type="caution">
    <text evidence="3">The sequence shown here is derived from an EMBL/GenBank/DDBJ whole genome shotgun (WGS) entry which is preliminary data.</text>
</comment>
<evidence type="ECO:0000256" key="1">
    <source>
        <dbReference type="ARBA" id="ARBA00022737"/>
    </source>
</evidence>
<proteinExistence type="predicted"/>
<reference evidence="3 4" key="1">
    <citation type="journal article" date="2015" name="Genome Biol. Evol.">
        <title>Comparative Genomics of a Bacterivorous Green Alga Reveals Evolutionary Causalities and Consequences of Phago-Mixotrophic Mode of Nutrition.</title>
        <authorList>
            <person name="Burns J.A."/>
            <person name="Paasch A."/>
            <person name="Narechania A."/>
            <person name="Kim E."/>
        </authorList>
    </citation>
    <scope>NUCLEOTIDE SEQUENCE [LARGE SCALE GENOMIC DNA]</scope>
    <source>
        <strain evidence="3 4">PLY_AMNH</strain>
    </source>
</reference>
<evidence type="ECO:0000313" key="4">
    <source>
        <dbReference type="Proteomes" id="UP001190700"/>
    </source>
</evidence>
<dbReference type="Proteomes" id="UP001190700">
    <property type="component" value="Unassembled WGS sequence"/>
</dbReference>
<keyword evidence="2" id="KW-0732">Signal</keyword>
<organism evidence="3 4">
    <name type="scientific">Cymbomonas tetramitiformis</name>
    <dbReference type="NCBI Taxonomy" id="36881"/>
    <lineage>
        <taxon>Eukaryota</taxon>
        <taxon>Viridiplantae</taxon>
        <taxon>Chlorophyta</taxon>
        <taxon>Pyramimonadophyceae</taxon>
        <taxon>Pyramimonadales</taxon>
        <taxon>Pyramimonadaceae</taxon>
        <taxon>Cymbomonas</taxon>
    </lineage>
</organism>
<dbReference type="Pfam" id="PF01436">
    <property type="entry name" value="NHL"/>
    <property type="match status" value="1"/>
</dbReference>
<feature type="chain" id="PRO_5042078238" description="NHL repeat-containing protein" evidence="2">
    <location>
        <begin position="30"/>
        <end position="584"/>
    </location>
</feature>
<protein>
    <recommendedName>
        <fullName evidence="5">NHL repeat-containing protein</fullName>
    </recommendedName>
</protein>
<evidence type="ECO:0008006" key="5">
    <source>
        <dbReference type="Google" id="ProtNLM"/>
    </source>
</evidence>
<evidence type="ECO:0000256" key="2">
    <source>
        <dbReference type="SAM" id="SignalP"/>
    </source>
</evidence>